<proteinExistence type="predicted"/>
<dbReference type="EMBL" id="QAOG01000004">
    <property type="protein sequence ID" value="PTQ59775.1"/>
    <property type="molecule type" value="Genomic_DNA"/>
</dbReference>
<dbReference type="RefSeq" id="WP_107958534.1">
    <property type="nucleotide sequence ID" value="NZ_QAOG01000004.1"/>
</dbReference>
<dbReference type="Pfam" id="PF13274">
    <property type="entry name" value="SocA_Panacea"/>
    <property type="match status" value="1"/>
</dbReference>
<name>A0A2T5GKC9_9SPHN</name>
<dbReference type="InterPro" id="IPR025272">
    <property type="entry name" value="SocA_Panacea"/>
</dbReference>
<evidence type="ECO:0000313" key="2">
    <source>
        <dbReference type="EMBL" id="PTQ59775.1"/>
    </source>
</evidence>
<reference evidence="2 3" key="1">
    <citation type="submission" date="2018-04" db="EMBL/GenBank/DDBJ databases">
        <title>Genomic Encyclopedia of Type Strains, Phase III (KMG-III): the genomes of soil and plant-associated and newly described type strains.</title>
        <authorList>
            <person name="Whitman W."/>
        </authorList>
    </citation>
    <scope>NUCLEOTIDE SEQUENCE [LARGE SCALE GENOMIC DNA]</scope>
    <source>
        <strain evidence="2 3">MA101b</strain>
    </source>
</reference>
<dbReference type="Proteomes" id="UP000244189">
    <property type="component" value="Unassembled WGS sequence"/>
</dbReference>
<protein>
    <submittedName>
        <fullName evidence="2">Putative phage-associated protein</fullName>
    </submittedName>
</protein>
<evidence type="ECO:0000313" key="3">
    <source>
        <dbReference type="Proteomes" id="UP000244189"/>
    </source>
</evidence>
<feature type="domain" description="Antitoxin SocA-like Panacea" evidence="1">
    <location>
        <begin position="27"/>
        <end position="139"/>
    </location>
</feature>
<sequence>MPYRSVEIANEFLRQPGALGSLTQMQLQKLAYLANGWNWAINGDRLIEDPVEAWDFGPVYRELYDHTKFFGKQPLTRMVTAEDSQAARVFGWRSDERAQPYAAHLNDRERAVVANVWSRYGRLGGAQLSALTHQRGTPWFNAYSTTGKNAVIDQAAIRQHYDELAQRAQQTAA</sequence>
<keyword evidence="3" id="KW-1185">Reference proteome</keyword>
<gene>
    <name evidence="2" type="ORF">C8J26_2627</name>
</gene>
<comment type="caution">
    <text evidence="2">The sequence shown here is derived from an EMBL/GenBank/DDBJ whole genome shotgun (WGS) entry which is preliminary data.</text>
</comment>
<dbReference type="AlphaFoldDB" id="A0A2T5GKC9"/>
<accession>A0A2T5GKC9</accession>
<evidence type="ECO:0000259" key="1">
    <source>
        <dbReference type="Pfam" id="PF13274"/>
    </source>
</evidence>
<organism evidence="2 3">
    <name type="scientific">Sphingomonas aurantiaca</name>
    <dbReference type="NCBI Taxonomy" id="185949"/>
    <lineage>
        <taxon>Bacteria</taxon>
        <taxon>Pseudomonadati</taxon>
        <taxon>Pseudomonadota</taxon>
        <taxon>Alphaproteobacteria</taxon>
        <taxon>Sphingomonadales</taxon>
        <taxon>Sphingomonadaceae</taxon>
        <taxon>Sphingomonas</taxon>
    </lineage>
</organism>